<keyword evidence="5" id="KW-1185">Reference proteome</keyword>
<dbReference type="PROSITE" id="PS00584">
    <property type="entry name" value="PFKB_KINASES_2"/>
    <property type="match status" value="1"/>
</dbReference>
<evidence type="ECO:0000256" key="2">
    <source>
        <dbReference type="ARBA" id="ARBA00022777"/>
    </source>
</evidence>
<keyword evidence="2 4" id="KW-0418">Kinase</keyword>
<dbReference type="InterPro" id="IPR052562">
    <property type="entry name" value="Ketohexokinase-related"/>
</dbReference>
<dbReference type="EMBL" id="GL452536">
    <property type="protein sequence ID" value="EFN77113.1"/>
    <property type="molecule type" value="Genomic_DNA"/>
</dbReference>
<evidence type="ECO:0000256" key="1">
    <source>
        <dbReference type="ARBA" id="ARBA00022679"/>
    </source>
</evidence>
<dbReference type="OMA" id="CNLATRK"/>
<gene>
    <name evidence="4" type="ORF">EAI_14228</name>
</gene>
<dbReference type="InterPro" id="IPR011611">
    <property type="entry name" value="PfkB_dom"/>
</dbReference>
<dbReference type="InterPro" id="IPR029056">
    <property type="entry name" value="Ribokinase-like"/>
</dbReference>
<proteinExistence type="predicted"/>
<dbReference type="AlphaFoldDB" id="E2C4N3"/>
<dbReference type="SUPFAM" id="SSF53613">
    <property type="entry name" value="Ribokinase-like"/>
    <property type="match status" value="1"/>
</dbReference>
<dbReference type="Gene3D" id="3.40.1190.20">
    <property type="match status" value="1"/>
</dbReference>
<keyword evidence="1" id="KW-0808">Transferase</keyword>
<sequence length="320" mass="35570">MSHVETNFRSTDYQWQRGGNSSNSCTVLSLLGQPCELLACLCADEYGSFLQNDLCRYNIDYCHCPVMPRTFSCPISTIILSSSTGSRTIIHHKASNFPELTLKDFETLNLEEYSWIHFEGRNLDQVSAMMQRVKSYNNSLNDRDTKYRAPITISVELERPRPELLDLLSHADVTFVAKDFAKSQGLESMSEILRNIVSHAKPGAAIICAWAEKGAMACIANGVVVQSPAFPPRKVMDTLGAGDTFNAAMLHHLNVSKAKFMSKCSNGGSLKYTRMKFIDETVLQQAVTFACRIAGAKVGLRGYDGLDQIYLDILQNTLVD</sequence>
<dbReference type="InterPro" id="IPR034093">
    <property type="entry name" value="KHK"/>
</dbReference>
<dbReference type="OrthoDB" id="204058at2759"/>
<dbReference type="CDD" id="cd01939">
    <property type="entry name" value="Ketohexokinase"/>
    <property type="match status" value="1"/>
</dbReference>
<dbReference type="Pfam" id="PF00294">
    <property type="entry name" value="PfkB"/>
    <property type="match status" value="1"/>
</dbReference>
<evidence type="ECO:0000313" key="5">
    <source>
        <dbReference type="Proteomes" id="UP000008237"/>
    </source>
</evidence>
<dbReference type="InterPro" id="IPR002173">
    <property type="entry name" value="Carboh/pur_kinase_PfkB_CS"/>
</dbReference>
<dbReference type="InParanoid" id="E2C4N3"/>
<organism evidence="5">
    <name type="scientific">Harpegnathos saltator</name>
    <name type="common">Jerdon's jumping ant</name>
    <dbReference type="NCBI Taxonomy" id="610380"/>
    <lineage>
        <taxon>Eukaryota</taxon>
        <taxon>Metazoa</taxon>
        <taxon>Ecdysozoa</taxon>
        <taxon>Arthropoda</taxon>
        <taxon>Hexapoda</taxon>
        <taxon>Insecta</taxon>
        <taxon>Pterygota</taxon>
        <taxon>Neoptera</taxon>
        <taxon>Endopterygota</taxon>
        <taxon>Hymenoptera</taxon>
        <taxon>Apocrita</taxon>
        <taxon>Aculeata</taxon>
        <taxon>Formicoidea</taxon>
        <taxon>Formicidae</taxon>
        <taxon>Ponerinae</taxon>
        <taxon>Ponerini</taxon>
        <taxon>Harpegnathos</taxon>
    </lineage>
</organism>
<feature type="domain" description="Carbohydrate kinase PfkB" evidence="3">
    <location>
        <begin position="5"/>
        <end position="254"/>
    </location>
</feature>
<dbReference type="GO" id="GO:0006000">
    <property type="term" value="P:fructose metabolic process"/>
    <property type="evidence" value="ECO:0007669"/>
    <property type="project" value="InterPro"/>
</dbReference>
<dbReference type="Proteomes" id="UP000008237">
    <property type="component" value="Unassembled WGS sequence"/>
</dbReference>
<accession>E2C4N3</accession>
<evidence type="ECO:0000313" key="4">
    <source>
        <dbReference type="EMBL" id="EFN77113.1"/>
    </source>
</evidence>
<reference evidence="4 5" key="1">
    <citation type="journal article" date="2010" name="Science">
        <title>Genomic comparison of the ants Camponotus floridanus and Harpegnathos saltator.</title>
        <authorList>
            <person name="Bonasio R."/>
            <person name="Zhang G."/>
            <person name="Ye C."/>
            <person name="Mutti N.S."/>
            <person name="Fang X."/>
            <person name="Qin N."/>
            <person name="Donahue G."/>
            <person name="Yang P."/>
            <person name="Li Q."/>
            <person name="Li C."/>
            <person name="Zhang P."/>
            <person name="Huang Z."/>
            <person name="Berger S.L."/>
            <person name="Reinberg D."/>
            <person name="Wang J."/>
            <person name="Liebig J."/>
        </authorList>
    </citation>
    <scope>NUCLEOTIDE SEQUENCE [LARGE SCALE GENOMIC DNA]</scope>
    <source>
        <strain evidence="4 5">R22 G/1</strain>
    </source>
</reference>
<dbReference type="PANTHER" id="PTHR42774">
    <property type="entry name" value="PHOSPHOTRANSFERASE SYSTEM TRANSPORT PROTEIN"/>
    <property type="match status" value="1"/>
</dbReference>
<dbReference type="PANTHER" id="PTHR42774:SF3">
    <property type="entry name" value="KETOHEXOKINASE"/>
    <property type="match status" value="1"/>
</dbReference>
<evidence type="ECO:0000259" key="3">
    <source>
        <dbReference type="Pfam" id="PF00294"/>
    </source>
</evidence>
<dbReference type="GO" id="GO:0004454">
    <property type="term" value="F:ketohexokinase activity"/>
    <property type="evidence" value="ECO:0007669"/>
    <property type="project" value="InterPro"/>
</dbReference>
<dbReference type="FunCoup" id="E2C4N3">
    <property type="interactions" value="49"/>
</dbReference>
<dbReference type="STRING" id="610380.E2C4N3"/>
<name>E2C4N3_HARSA</name>
<protein>
    <submittedName>
        <fullName evidence="4">Ketohexokinase</fullName>
    </submittedName>
</protein>